<reference evidence="1 2" key="1">
    <citation type="journal article" date="2022" name="Hortic Res">
        <title>A haplotype resolved chromosomal level avocado genome allows analysis of novel avocado genes.</title>
        <authorList>
            <person name="Nath O."/>
            <person name="Fletcher S.J."/>
            <person name="Hayward A."/>
            <person name="Shaw L.M."/>
            <person name="Masouleh A.K."/>
            <person name="Furtado A."/>
            <person name="Henry R.J."/>
            <person name="Mitter N."/>
        </authorList>
    </citation>
    <scope>NUCLEOTIDE SEQUENCE [LARGE SCALE GENOMIC DNA]</scope>
    <source>
        <strain evidence="2">cv. Hass</strain>
    </source>
</reference>
<evidence type="ECO:0000313" key="1">
    <source>
        <dbReference type="EMBL" id="KAJ8646236.1"/>
    </source>
</evidence>
<dbReference type="EMBL" id="CM056810">
    <property type="protein sequence ID" value="KAJ8646236.1"/>
    <property type="molecule type" value="Genomic_DNA"/>
</dbReference>
<evidence type="ECO:0000313" key="2">
    <source>
        <dbReference type="Proteomes" id="UP001234297"/>
    </source>
</evidence>
<protein>
    <submittedName>
        <fullName evidence="1">Uncharacterized protein</fullName>
    </submittedName>
</protein>
<sequence>MGSAEAKSLAFLFMGWARPGEEKGTVYSFMGWAEVKTLENLLDFCNVVFLIGGGVEPSVRFLSAIFSHCTSSPSFAVDPAHSRSAYQLHLLAFCLPLHEHSMGQSTPRGVVSQAYFNNLMSAVAGSCEGKSFYTYSSFIGPAELASGFGTTGSDVVRRREVAAFLANVMHETGGLCYIRERNPQSDYCDRSYTQWPCAAGKRYFGRGPLQLTWNYNYGAAGRAIGFDGLNNPEIVAQNPTISFRTAFWFWMNNDCHNAIVSGRGFGATIRAINSGECNGGNTGQVNSRISYYQRFCRDFGVDPGANLSC</sequence>
<gene>
    <name evidence="1" type="ORF">MRB53_007984</name>
</gene>
<comment type="caution">
    <text evidence="1">The sequence shown here is derived from an EMBL/GenBank/DDBJ whole genome shotgun (WGS) entry which is preliminary data.</text>
</comment>
<name>A0ACC2MLE7_PERAE</name>
<keyword evidence="2" id="KW-1185">Reference proteome</keyword>
<proteinExistence type="predicted"/>
<organism evidence="1 2">
    <name type="scientific">Persea americana</name>
    <name type="common">Avocado</name>
    <dbReference type="NCBI Taxonomy" id="3435"/>
    <lineage>
        <taxon>Eukaryota</taxon>
        <taxon>Viridiplantae</taxon>
        <taxon>Streptophyta</taxon>
        <taxon>Embryophyta</taxon>
        <taxon>Tracheophyta</taxon>
        <taxon>Spermatophyta</taxon>
        <taxon>Magnoliopsida</taxon>
        <taxon>Magnoliidae</taxon>
        <taxon>Laurales</taxon>
        <taxon>Lauraceae</taxon>
        <taxon>Persea</taxon>
    </lineage>
</organism>
<dbReference type="Proteomes" id="UP001234297">
    <property type="component" value="Chromosome 2"/>
</dbReference>
<accession>A0ACC2MLE7</accession>